<evidence type="ECO:0000313" key="5">
    <source>
        <dbReference type="Proteomes" id="UP000029964"/>
    </source>
</evidence>
<dbReference type="SUPFAM" id="SSF56112">
    <property type="entry name" value="Protein kinase-like (PK-like)"/>
    <property type="match status" value="1"/>
</dbReference>
<dbReference type="CDD" id="cd13969">
    <property type="entry name" value="ADCK1-like"/>
    <property type="match status" value="1"/>
</dbReference>
<sequence>MLSQGMFGASRALSRRIRPCRGNLPSPPSIPPRRLLQSSGPFQPLRPPSPSELGAPQKAKQYKRSGRWARRLVILSVAGGVAYLADRQIWASGLVRSIRTFTTGLIVAVDYKVNFRPDPWWGGDVAQLHTRSARRVSELLQANGGLYLKIGQAIAMQSAVLPPEFQKMFARMFDDAPQNDWKEVEKVIREDFGRSVEEVFGVSFTGKDGMGLMERKARASASVAQVHWAKLPDGREIAIKVQKREIGKQRSWDVWAFKTVTWIYGKWFDLPYYNLVPFIIERLELEMDFENEAQNSENLRKLINQEKTLRGRVYIPIVYPEFTTKRVLTTEWIEGVRLWDKKAMTSTWYGGYGKGSPGAGAPLPPINMDAARRELRTKPYHEKIKPDRQEWKGARGRGGLGLSTKEVMTTMVDLFSAQIFKWGVVHCDPHPGNIFIRRLPNGRAELVLIDHGLYVYLKDEFRHQYGVLWKALMTLDNKTINEVTGKWGMRSSDLFASATLLRPYEGSEERFDAGMEGMTAAEKSYAMQQKMRQGIRDILADEDKWPKELIFLGRNMRIVQSNNQYLGSPVNRVKMMGEWASRSLYEDPNLPWGRRLRNVWRHLLFKVVMTATDVAFYFFRARQLLGWGGGMEDEMERHMRDMASEYGIELQHEVFNG</sequence>
<dbReference type="HOGENOM" id="CLU_006533_2_4_1"/>
<proteinExistence type="inferred from homology"/>
<accession>A0A086T2I0</accession>
<keyword evidence="5" id="KW-1185">Reference proteome</keyword>
<dbReference type="InterPro" id="IPR011009">
    <property type="entry name" value="Kinase-like_dom_sf"/>
</dbReference>
<evidence type="ECO:0000256" key="1">
    <source>
        <dbReference type="ARBA" id="ARBA00009670"/>
    </source>
</evidence>
<protein>
    <submittedName>
        <fullName evidence="4">ABC1 family protein-like protein</fullName>
    </submittedName>
</protein>
<evidence type="ECO:0000259" key="3">
    <source>
        <dbReference type="Pfam" id="PF03109"/>
    </source>
</evidence>
<feature type="domain" description="ABC1 atypical kinase-like" evidence="3">
    <location>
        <begin position="172"/>
        <end position="483"/>
    </location>
</feature>
<comment type="similarity">
    <text evidence="1">Belongs to the protein kinase superfamily. ADCK protein kinase family.</text>
</comment>
<dbReference type="InterPro" id="IPR045307">
    <property type="entry name" value="ADCK1_dom"/>
</dbReference>
<evidence type="ECO:0000313" key="4">
    <source>
        <dbReference type="EMBL" id="KFH43562.1"/>
    </source>
</evidence>
<feature type="region of interest" description="Disordered" evidence="2">
    <location>
        <begin position="18"/>
        <end position="62"/>
    </location>
</feature>
<dbReference type="InterPro" id="IPR004147">
    <property type="entry name" value="ABC1_dom"/>
</dbReference>
<dbReference type="OrthoDB" id="427480at2759"/>
<dbReference type="PANTHER" id="PTHR43173:SF37">
    <property type="entry name" value="ABC1 FAMILY PROTEIN C10F6.14C"/>
    <property type="match status" value="1"/>
</dbReference>
<dbReference type="InterPro" id="IPR051130">
    <property type="entry name" value="Mito_struct-func_regulator"/>
</dbReference>
<dbReference type="PANTHER" id="PTHR43173">
    <property type="entry name" value="ABC1 FAMILY PROTEIN"/>
    <property type="match status" value="1"/>
</dbReference>
<dbReference type="STRING" id="857340.A0A086T2I0"/>
<organism evidence="4 5">
    <name type="scientific">Hapsidospora chrysogenum (strain ATCC 11550 / CBS 779.69 / DSM 880 / IAM 14645 / JCM 23072 / IMI 49137)</name>
    <name type="common">Acremonium chrysogenum</name>
    <dbReference type="NCBI Taxonomy" id="857340"/>
    <lineage>
        <taxon>Eukaryota</taxon>
        <taxon>Fungi</taxon>
        <taxon>Dikarya</taxon>
        <taxon>Ascomycota</taxon>
        <taxon>Pezizomycotina</taxon>
        <taxon>Sordariomycetes</taxon>
        <taxon>Hypocreomycetidae</taxon>
        <taxon>Hypocreales</taxon>
        <taxon>Bionectriaceae</taxon>
        <taxon>Hapsidospora</taxon>
    </lineage>
</organism>
<gene>
    <name evidence="4" type="ORF">ACRE_056810</name>
</gene>
<comment type="caution">
    <text evidence="4">The sequence shown here is derived from an EMBL/GenBank/DDBJ whole genome shotgun (WGS) entry which is preliminary data.</text>
</comment>
<name>A0A086T2I0_HAPC1</name>
<dbReference type="AlphaFoldDB" id="A0A086T2I0"/>
<evidence type="ECO:0000256" key="2">
    <source>
        <dbReference type="SAM" id="MobiDB-lite"/>
    </source>
</evidence>
<dbReference type="Proteomes" id="UP000029964">
    <property type="component" value="Unassembled WGS sequence"/>
</dbReference>
<dbReference type="EMBL" id="JPKY01000066">
    <property type="protein sequence ID" value="KFH43562.1"/>
    <property type="molecule type" value="Genomic_DNA"/>
</dbReference>
<reference evidence="5" key="1">
    <citation type="journal article" date="2014" name="Genome Announc.">
        <title>Genome sequence and annotation of Acremonium chrysogenum, producer of the beta-lactam antibiotic cephalosporin C.</title>
        <authorList>
            <person name="Terfehr D."/>
            <person name="Dahlmann T.A."/>
            <person name="Specht T."/>
            <person name="Zadra I."/>
            <person name="Kuernsteiner H."/>
            <person name="Kueck U."/>
        </authorList>
    </citation>
    <scope>NUCLEOTIDE SEQUENCE [LARGE SCALE GENOMIC DNA]</scope>
    <source>
        <strain evidence="5">ATCC 11550 / CBS 779.69 / DSM 880 / IAM 14645 / JCM 23072 / IMI 49137</strain>
    </source>
</reference>
<dbReference type="Pfam" id="PF03109">
    <property type="entry name" value="ABC1"/>
    <property type="match status" value="1"/>
</dbReference>